<protein>
    <submittedName>
        <fullName evidence="2">Uncharacterized protein</fullName>
    </submittedName>
</protein>
<gene>
    <name evidence="2" type="ORF">KC19_VG061800</name>
</gene>
<evidence type="ECO:0000313" key="2">
    <source>
        <dbReference type="EMBL" id="KAG0572013.1"/>
    </source>
</evidence>
<feature type="transmembrane region" description="Helical" evidence="1">
    <location>
        <begin position="72"/>
        <end position="103"/>
    </location>
</feature>
<evidence type="ECO:0000313" key="3">
    <source>
        <dbReference type="Proteomes" id="UP000822688"/>
    </source>
</evidence>
<reference evidence="2" key="1">
    <citation type="submission" date="2020-06" db="EMBL/GenBank/DDBJ databases">
        <title>WGS assembly of Ceratodon purpureus strain R40.</title>
        <authorList>
            <person name="Carey S.B."/>
            <person name="Jenkins J."/>
            <person name="Shu S."/>
            <person name="Lovell J.T."/>
            <person name="Sreedasyam A."/>
            <person name="Maumus F."/>
            <person name="Tiley G.P."/>
            <person name="Fernandez-Pozo N."/>
            <person name="Barry K."/>
            <person name="Chen C."/>
            <person name="Wang M."/>
            <person name="Lipzen A."/>
            <person name="Daum C."/>
            <person name="Saski C.A."/>
            <person name="Payton A.C."/>
            <person name="Mcbreen J.C."/>
            <person name="Conrad R.E."/>
            <person name="Kollar L.M."/>
            <person name="Olsson S."/>
            <person name="Huttunen S."/>
            <person name="Landis J.B."/>
            <person name="Wickett N.J."/>
            <person name="Johnson M.G."/>
            <person name="Rensing S.A."/>
            <person name="Grimwood J."/>
            <person name="Schmutz J."/>
            <person name="Mcdaniel S.F."/>
        </authorList>
    </citation>
    <scope>NUCLEOTIDE SEQUENCE</scope>
    <source>
        <strain evidence="2">R40</strain>
    </source>
</reference>
<dbReference type="EMBL" id="CM026426">
    <property type="protein sequence ID" value="KAG0572013.1"/>
    <property type="molecule type" value="Genomic_DNA"/>
</dbReference>
<comment type="caution">
    <text evidence="2">The sequence shown here is derived from an EMBL/GenBank/DDBJ whole genome shotgun (WGS) entry which is preliminary data.</text>
</comment>
<dbReference type="Proteomes" id="UP000822688">
    <property type="component" value="Chromosome V"/>
</dbReference>
<keyword evidence="1" id="KW-0812">Transmembrane</keyword>
<proteinExistence type="predicted"/>
<organism evidence="2 3">
    <name type="scientific">Ceratodon purpureus</name>
    <name type="common">Fire moss</name>
    <name type="synonym">Dicranum purpureum</name>
    <dbReference type="NCBI Taxonomy" id="3225"/>
    <lineage>
        <taxon>Eukaryota</taxon>
        <taxon>Viridiplantae</taxon>
        <taxon>Streptophyta</taxon>
        <taxon>Embryophyta</taxon>
        <taxon>Bryophyta</taxon>
        <taxon>Bryophytina</taxon>
        <taxon>Bryopsida</taxon>
        <taxon>Dicranidae</taxon>
        <taxon>Pseudoditrichales</taxon>
        <taxon>Ditrichaceae</taxon>
        <taxon>Ceratodon</taxon>
    </lineage>
</organism>
<name>A0A8T0HMU8_CERPU</name>
<accession>A0A8T0HMU8</accession>
<dbReference type="AlphaFoldDB" id="A0A8T0HMU8"/>
<keyword evidence="1" id="KW-1133">Transmembrane helix</keyword>
<evidence type="ECO:0000256" key="1">
    <source>
        <dbReference type="SAM" id="Phobius"/>
    </source>
</evidence>
<keyword evidence="3" id="KW-1185">Reference proteome</keyword>
<sequence length="106" mass="12395">MYLSSICFIFVLQLDVTLFELNPKPRFTIFLFGDLIASHLSSVVLVNYQQLIAEYVGFWIRERMVKEQRDKLLLCMGGLITPWDFLQALVALVQLLFLALWIIRAR</sequence>
<keyword evidence="1" id="KW-0472">Membrane</keyword>